<gene>
    <name evidence="2" type="ORF">CQA58_07520</name>
</gene>
<dbReference type="Proteomes" id="UP000257045">
    <property type="component" value="Unassembled WGS sequence"/>
</dbReference>
<accession>A0A3D8IW64</accession>
<dbReference type="OrthoDB" id="9939045at2"/>
<sequence>MGSATCAVTNGSPVICTNGGSSDTSSTFGITWNSSNGAYTPQQNSTNITQLFLSFNSSGNNTDQGEVSGNGYAIKVSSASTSLTLVSNSTINMTESGSLEMRSGKFLSSANNKTITVDLSGVTSENYSLIGNLLAGGARGNTNAGTFGGLGINGSVTVDGDAGINLAFTQANGGITGNVTNTGSNATNIFTFQENGTSTIGGNVTLNGGGSSGSTFANINKITGNVNLYNGTNAFTFSGNDTKIGGSITLLYGTTVFSGSDLTINGGITSGSGASGTLTFNNNVTISGAISKPNGGPNTSGATTTINFNGATNRLNGNINIAETTQNGQNIFAITFGSNATDNIISGNISSTGGNYGNGSQQHTNKIIFQGSGTNTITGSITAGRDSWGGNGKNDITFQQGGRIELTSAKQIEAAGGNNVITFQGNNDSSIVGKILGGMSGASGGRAGTNTITFGNLASTNSGATTPASTGNNSISKSEGGTDAINATGGSNTIKMYGSNASITGKIVADGSSFQNYHSTNTITLGASNSNTITGNISNSTFYSSGWSTNGTNSITFVAGATNTIAENITQSGNGTTTINFNSASGTTNAINGTLEASSGTATVNFQQGSGNAITNILSSGGTNQVNVTSSGLSIGGYIGSTGGSNTISITSGDMNITQGIYIRTAGSDRSNTITLTDGNLSIGAFSSNVTSGYGDSNGSSIHAWNGGNSNTITLSKDGAILTLGGAITSGGGSQNGNTINFNGTSGILKSSSGDSISASGITNINATSLTIQDNGLGTGTLTTTGGTTNLTFKDSTDGSLNGNITTTGGTTNLVLK</sequence>
<comment type="caution">
    <text evidence="2">The sequence shown here is derived from an EMBL/GenBank/DDBJ whole genome shotgun (WGS) entry which is preliminary data.</text>
</comment>
<proteinExistence type="predicted"/>
<dbReference type="AlphaFoldDB" id="A0A3D8IW64"/>
<organism evidence="2 3">
    <name type="scientific">Helicobacter brantae</name>
    <dbReference type="NCBI Taxonomy" id="375927"/>
    <lineage>
        <taxon>Bacteria</taxon>
        <taxon>Pseudomonadati</taxon>
        <taxon>Campylobacterota</taxon>
        <taxon>Epsilonproteobacteria</taxon>
        <taxon>Campylobacterales</taxon>
        <taxon>Helicobacteraceae</taxon>
        <taxon>Helicobacter</taxon>
    </lineage>
</organism>
<keyword evidence="3" id="KW-1185">Reference proteome</keyword>
<feature type="non-terminal residue" evidence="2">
    <location>
        <position position="817"/>
    </location>
</feature>
<evidence type="ECO:0000313" key="3">
    <source>
        <dbReference type="Proteomes" id="UP000257045"/>
    </source>
</evidence>
<evidence type="ECO:0008006" key="4">
    <source>
        <dbReference type="Google" id="ProtNLM"/>
    </source>
</evidence>
<dbReference type="EMBL" id="NXLV01000018">
    <property type="protein sequence ID" value="RDU69165.1"/>
    <property type="molecule type" value="Genomic_DNA"/>
</dbReference>
<evidence type="ECO:0000256" key="1">
    <source>
        <dbReference type="SAM" id="MobiDB-lite"/>
    </source>
</evidence>
<protein>
    <recommendedName>
        <fullName evidence="4">Autotransporter domain-containing protein</fullName>
    </recommendedName>
</protein>
<evidence type="ECO:0000313" key="2">
    <source>
        <dbReference type="EMBL" id="RDU69165.1"/>
    </source>
</evidence>
<name>A0A3D8IW64_9HELI</name>
<feature type="region of interest" description="Disordered" evidence="1">
    <location>
        <begin position="460"/>
        <end position="481"/>
    </location>
</feature>
<dbReference type="RefSeq" id="WP_147288625.1">
    <property type="nucleotide sequence ID" value="NZ_NXLV01000018.1"/>
</dbReference>
<reference evidence="2 3" key="1">
    <citation type="submission" date="2018-04" db="EMBL/GenBank/DDBJ databases">
        <title>Novel Campyloabacter and Helicobacter Species and Strains.</title>
        <authorList>
            <person name="Mannion A.J."/>
            <person name="Shen Z."/>
            <person name="Fox J.G."/>
        </authorList>
    </citation>
    <scope>NUCLEOTIDE SEQUENCE [LARGE SCALE GENOMIC DNA]</scope>
    <source>
        <strain evidence="2 3">MIT 04-9366</strain>
    </source>
</reference>
<feature type="compositionally biased region" description="Polar residues" evidence="1">
    <location>
        <begin position="460"/>
        <end position="479"/>
    </location>
</feature>